<evidence type="ECO:0000256" key="1">
    <source>
        <dbReference type="SAM" id="SignalP"/>
    </source>
</evidence>
<sequence length="287" mass="29600">MSSPAGTARPARVRRVVALVGALGIGAAAMPACAADAERPVIAADTLLVGIAERRGVREGYLDLLASTGLLLRPAPVNGPSLLQGQDSDSRRLRRAPERVIVAKSADLAVSVGPYESAASATAAPDDRGHYVAVWRTDDDGAWKLQVDAALPHGDAPGAVDAVAGLPLLAWAAPAGSCDANALGSAERQVVDARAGGAGAPARLYAADAVVLRSDLAPVAPASAPRAGPNWRDAQMRGTWVAKSQDLAVMTGLVRTDGNERGYGFLHAWSCEGGSWKLKLDLENLPR</sequence>
<protein>
    <recommendedName>
        <fullName evidence="4">DUF4440 domain-containing protein</fullName>
    </recommendedName>
</protein>
<name>A0A8B6X4Y5_9BURK</name>
<accession>A0A8B6X4Y5</accession>
<dbReference type="RefSeq" id="WP_028312116.1">
    <property type="nucleotide sequence ID" value="NZ_AXWS01000014.1"/>
</dbReference>
<keyword evidence="1" id="KW-0732">Signal</keyword>
<evidence type="ECO:0008006" key="4">
    <source>
        <dbReference type="Google" id="ProtNLM"/>
    </source>
</evidence>
<dbReference type="Proteomes" id="UP000675920">
    <property type="component" value="Unplaced"/>
</dbReference>
<dbReference type="AlphaFoldDB" id="A0A8B6X4Y5"/>
<organism evidence="2 3">
    <name type="scientific">Derxia gummosa DSM 723</name>
    <dbReference type="NCBI Taxonomy" id="1121388"/>
    <lineage>
        <taxon>Bacteria</taxon>
        <taxon>Pseudomonadati</taxon>
        <taxon>Pseudomonadota</taxon>
        <taxon>Betaproteobacteria</taxon>
        <taxon>Burkholderiales</taxon>
        <taxon>Alcaligenaceae</taxon>
        <taxon>Derxia</taxon>
    </lineage>
</organism>
<feature type="chain" id="PRO_5034494093" description="DUF4440 domain-containing protein" evidence="1">
    <location>
        <begin position="35"/>
        <end position="287"/>
    </location>
</feature>
<dbReference type="OrthoDB" id="9814425at2"/>
<dbReference type="Gene3D" id="3.10.450.50">
    <property type="match status" value="1"/>
</dbReference>
<feature type="signal peptide" evidence="1">
    <location>
        <begin position="1"/>
        <end position="34"/>
    </location>
</feature>
<keyword evidence="2" id="KW-1185">Reference proteome</keyword>
<reference evidence="3" key="1">
    <citation type="submission" date="2025-08" db="UniProtKB">
        <authorList>
            <consortium name="RefSeq"/>
        </authorList>
    </citation>
    <scope>IDENTIFICATION</scope>
</reference>
<proteinExistence type="predicted"/>
<evidence type="ECO:0000313" key="3">
    <source>
        <dbReference type="RefSeq" id="WP_028312116.1"/>
    </source>
</evidence>
<evidence type="ECO:0000313" key="2">
    <source>
        <dbReference type="Proteomes" id="UP000675920"/>
    </source>
</evidence>